<reference evidence="2" key="1">
    <citation type="submission" date="2023-12" db="EMBL/GenBank/DDBJ databases">
        <title>Fervidustalea candida gen. nov., sp. nov., a novel member of the family Paenibacillaceae isolated from a geothermal area.</title>
        <authorList>
            <person name="Li W.-J."/>
            <person name="Jiao J.-Y."/>
            <person name="Chen Y."/>
        </authorList>
    </citation>
    <scope>NUCLEOTIDE SEQUENCE</scope>
    <source>
        <strain evidence="2">SYSU GA230002</strain>
    </source>
</reference>
<dbReference type="InterPro" id="IPR025660">
    <property type="entry name" value="Pept_his_AS"/>
</dbReference>
<name>A0ABU5ZQI0_9BACL</name>
<dbReference type="Pfam" id="PF00112">
    <property type="entry name" value="Peptidase_C1"/>
    <property type="match status" value="1"/>
</dbReference>
<dbReference type="PROSITE" id="PS00639">
    <property type="entry name" value="THIOL_PROTEASE_HIS"/>
    <property type="match status" value="1"/>
</dbReference>
<dbReference type="EMBL" id="JAYJLD010000044">
    <property type="protein sequence ID" value="MEB3103665.1"/>
    <property type="molecule type" value="Genomic_DNA"/>
</dbReference>
<organism evidence="2 3">
    <name type="scientific">Ferviditalea candida</name>
    <dbReference type="NCBI Taxonomy" id="3108399"/>
    <lineage>
        <taxon>Bacteria</taxon>
        <taxon>Bacillati</taxon>
        <taxon>Bacillota</taxon>
        <taxon>Bacilli</taxon>
        <taxon>Bacillales</taxon>
        <taxon>Paenibacillaceae</taxon>
        <taxon>Ferviditalea</taxon>
    </lineage>
</organism>
<evidence type="ECO:0000259" key="1">
    <source>
        <dbReference type="Pfam" id="PF00112"/>
    </source>
</evidence>
<feature type="domain" description="Peptidase C1A papain C-terminal" evidence="1">
    <location>
        <begin position="3"/>
        <end position="191"/>
    </location>
</feature>
<sequence length="212" mass="23507">MPPVVDQGELGSCTANAIVRGLREYLLLQSGRPFERLSRLYLYWHERQVEGTVGQDAGASLRDGMKLLQKLGVCRSKLWPYTEDFRKKPDDAAEADAIHFRISEYHRVAGLNHLKAALAQGWPVVFGMLIYESFEGPGPVATGVIDVPDVAREQLLGGHALCAAGYDDAQQMVIVRNSWGTDWGKDGYCFIPYAIFQNPALLMDMWTGSADS</sequence>
<keyword evidence="3" id="KW-1185">Reference proteome</keyword>
<dbReference type="InterPro" id="IPR000668">
    <property type="entry name" value="Peptidase_C1A_C"/>
</dbReference>
<accession>A0ABU5ZQI0</accession>
<evidence type="ECO:0000313" key="3">
    <source>
        <dbReference type="Proteomes" id="UP001310386"/>
    </source>
</evidence>
<comment type="caution">
    <text evidence="2">The sequence shown here is derived from an EMBL/GenBank/DDBJ whole genome shotgun (WGS) entry which is preliminary data.</text>
</comment>
<protein>
    <submittedName>
        <fullName evidence="2">C1 family peptidase</fullName>
    </submittedName>
</protein>
<dbReference type="InterPro" id="IPR038765">
    <property type="entry name" value="Papain-like_cys_pep_sf"/>
</dbReference>
<gene>
    <name evidence="2" type="ORF">VF724_18675</name>
</gene>
<evidence type="ECO:0000313" key="2">
    <source>
        <dbReference type="EMBL" id="MEB3103665.1"/>
    </source>
</evidence>
<dbReference type="SUPFAM" id="SSF54001">
    <property type="entry name" value="Cysteine proteinases"/>
    <property type="match status" value="1"/>
</dbReference>
<dbReference type="Gene3D" id="3.90.70.10">
    <property type="entry name" value="Cysteine proteinases"/>
    <property type="match status" value="1"/>
</dbReference>
<dbReference type="CDD" id="cd02619">
    <property type="entry name" value="Peptidase_C1"/>
    <property type="match status" value="1"/>
</dbReference>
<dbReference type="RefSeq" id="WP_371755793.1">
    <property type="nucleotide sequence ID" value="NZ_JAYJLD010000044.1"/>
</dbReference>
<dbReference type="Proteomes" id="UP001310386">
    <property type="component" value="Unassembled WGS sequence"/>
</dbReference>
<proteinExistence type="predicted"/>